<evidence type="ECO:0000259" key="7">
    <source>
        <dbReference type="Pfam" id="PF00728"/>
    </source>
</evidence>
<dbReference type="InterPro" id="IPR015883">
    <property type="entry name" value="Glyco_hydro_20_cat"/>
</dbReference>
<feature type="domain" description="Glycoside hydrolase family 20 catalytic" evidence="7">
    <location>
        <begin position="185"/>
        <end position="287"/>
    </location>
</feature>
<comment type="similarity">
    <text evidence="2">Belongs to the glycosyl hydrolase 20 family.</text>
</comment>
<protein>
    <recommendedName>
        <fullName evidence="3">beta-N-acetylhexosaminidase</fullName>
        <ecNumber evidence="3">3.2.1.52</ecNumber>
    </recommendedName>
</protein>
<dbReference type="InterPro" id="IPR029018">
    <property type="entry name" value="Hex-like_dom2"/>
</dbReference>
<evidence type="ECO:0000256" key="2">
    <source>
        <dbReference type="ARBA" id="ARBA00006285"/>
    </source>
</evidence>
<feature type="domain" description="Beta-hexosaminidase bacterial type N-terminal" evidence="8">
    <location>
        <begin position="53"/>
        <end position="182"/>
    </location>
</feature>
<name>A0ABP9UZS2_9BACT</name>
<evidence type="ECO:0000256" key="3">
    <source>
        <dbReference type="ARBA" id="ARBA00012663"/>
    </source>
</evidence>
<evidence type="ECO:0000313" key="9">
    <source>
        <dbReference type="EMBL" id="GAA5495870.1"/>
    </source>
</evidence>
<keyword evidence="6" id="KW-0732">Signal</keyword>
<keyword evidence="4" id="KW-0378">Hydrolase</keyword>
<dbReference type="InterPro" id="IPR015882">
    <property type="entry name" value="HEX_bac_N"/>
</dbReference>
<evidence type="ECO:0000256" key="6">
    <source>
        <dbReference type="SAM" id="SignalP"/>
    </source>
</evidence>
<reference evidence="9 10" key="1">
    <citation type="submission" date="2024-02" db="EMBL/GenBank/DDBJ databases">
        <title>Rubritalea halochordaticola NBRC 107102.</title>
        <authorList>
            <person name="Ichikawa N."/>
            <person name="Katano-Makiyama Y."/>
            <person name="Hidaka K."/>
        </authorList>
    </citation>
    <scope>NUCLEOTIDE SEQUENCE [LARGE SCALE GENOMIC DNA]</scope>
    <source>
        <strain evidence="9 10">NBRC 107102</strain>
    </source>
</reference>
<gene>
    <name evidence="9" type="ORF">Rhal01_02051</name>
</gene>
<dbReference type="SUPFAM" id="SSF55545">
    <property type="entry name" value="beta-N-acetylhexosaminidase-like domain"/>
    <property type="match status" value="1"/>
</dbReference>
<keyword evidence="10" id="KW-1185">Reference proteome</keyword>
<keyword evidence="5" id="KW-0326">Glycosidase</keyword>
<dbReference type="Pfam" id="PF00728">
    <property type="entry name" value="Glyco_hydro_20"/>
    <property type="match status" value="1"/>
</dbReference>
<dbReference type="PRINTS" id="PR00738">
    <property type="entry name" value="GLHYDRLASE20"/>
</dbReference>
<evidence type="ECO:0000256" key="5">
    <source>
        <dbReference type="ARBA" id="ARBA00023295"/>
    </source>
</evidence>
<evidence type="ECO:0000256" key="4">
    <source>
        <dbReference type="ARBA" id="ARBA00022801"/>
    </source>
</evidence>
<evidence type="ECO:0000259" key="8">
    <source>
        <dbReference type="Pfam" id="PF02838"/>
    </source>
</evidence>
<dbReference type="EMBL" id="BAABRL010000006">
    <property type="protein sequence ID" value="GAA5495870.1"/>
    <property type="molecule type" value="Genomic_DNA"/>
</dbReference>
<dbReference type="Pfam" id="PF02838">
    <property type="entry name" value="Glyco_hydro_20b"/>
    <property type="match status" value="1"/>
</dbReference>
<dbReference type="Proteomes" id="UP001424741">
    <property type="component" value="Unassembled WGS sequence"/>
</dbReference>
<evidence type="ECO:0000313" key="10">
    <source>
        <dbReference type="Proteomes" id="UP001424741"/>
    </source>
</evidence>
<sequence>MSKKIFRTLIQRIHSVILMKRTQALKTLLLCMLSGLLSLNLQASDPGVQPQQPALLPLPQSITWGDNAIPLQEASLTLPAKGDDALRFSQLKTELKELLELNKITVSEEAKKKILLKIGKVEAPAQWEGQDDEAYSLVAEPRGVVITANTTTGLYRGLQTLRQLIVRKDGKTTVAACKIEDYPAFKIRGFMHDVGRNFQSLDQLKMQIDVMAAYKYSIFHFHVTEHHGWRLESKKYPGLQEDSTFTRKPGKFYTQKEFVELVDYCWARGITVIPEFDSPGHSDAFRKGVGVDNMKDPKALEAMVDLINEICALVPKEKMPYFHVGTDEVRHREEHVNSNYLPALHKAVQDNGREVIGWWKGMTFKGAKQVQQTWAQSAPLKGVQHIDSRSNYVNHMEALDFATRMFFQQPCRTAHGDEYQLGGILCHWPDTKVDDQKLTLTNNPVIPAMVAYSEAVWKGIAGNYGGYWAILPDKGSKEYDAFADFENRIAEQRDRFLTQVPFPMVKTHQIEWRLLGQVENGAVPELEKGIVKDRYEVNGGVYNWSKPVYGGAIHIRHFFGFNSHYKGKPKGKDIVWANTYVYSPVDQEVDAWISFNTISSSDGRAGIAKAGNWGPNPACKIWINGESIDPPKWKNDGKIGKEIALIDQIYTSREPTKIKFKKGWNTVLVKSAPTWKWVFSFSPVEKNGQAFREVEGLKYSATPQAN</sequence>
<dbReference type="Gene3D" id="3.20.20.80">
    <property type="entry name" value="Glycosidases"/>
    <property type="match status" value="1"/>
</dbReference>
<dbReference type="PANTHER" id="PTHR22600">
    <property type="entry name" value="BETA-HEXOSAMINIDASE"/>
    <property type="match status" value="1"/>
</dbReference>
<proteinExistence type="inferred from homology"/>
<dbReference type="EC" id="3.2.1.52" evidence="3"/>
<dbReference type="InterPro" id="IPR017853">
    <property type="entry name" value="GH"/>
</dbReference>
<dbReference type="Gene3D" id="3.30.379.10">
    <property type="entry name" value="Chitobiase/beta-hexosaminidase domain 2-like"/>
    <property type="match status" value="1"/>
</dbReference>
<comment type="catalytic activity">
    <reaction evidence="1">
        <text>Hydrolysis of terminal non-reducing N-acetyl-D-hexosamine residues in N-acetyl-beta-D-hexosaminides.</text>
        <dbReference type="EC" id="3.2.1.52"/>
    </reaction>
</comment>
<dbReference type="PANTHER" id="PTHR22600:SF57">
    <property type="entry name" value="BETA-N-ACETYLHEXOSAMINIDASE"/>
    <property type="match status" value="1"/>
</dbReference>
<evidence type="ECO:0000256" key="1">
    <source>
        <dbReference type="ARBA" id="ARBA00001231"/>
    </source>
</evidence>
<dbReference type="SUPFAM" id="SSF51445">
    <property type="entry name" value="(Trans)glycosidases"/>
    <property type="match status" value="1"/>
</dbReference>
<feature type="signal peptide" evidence="6">
    <location>
        <begin position="1"/>
        <end position="43"/>
    </location>
</feature>
<dbReference type="InterPro" id="IPR025705">
    <property type="entry name" value="Beta_hexosaminidase_sua/sub"/>
</dbReference>
<organism evidence="9 10">
    <name type="scientific">Rubritalea halochordaticola</name>
    <dbReference type="NCBI Taxonomy" id="714537"/>
    <lineage>
        <taxon>Bacteria</taxon>
        <taxon>Pseudomonadati</taxon>
        <taxon>Verrucomicrobiota</taxon>
        <taxon>Verrucomicrobiia</taxon>
        <taxon>Verrucomicrobiales</taxon>
        <taxon>Rubritaleaceae</taxon>
        <taxon>Rubritalea</taxon>
    </lineage>
</organism>
<accession>A0ABP9UZS2</accession>
<feature type="chain" id="PRO_5045512430" description="beta-N-acetylhexosaminidase" evidence="6">
    <location>
        <begin position="44"/>
        <end position="706"/>
    </location>
</feature>
<comment type="caution">
    <text evidence="9">The sequence shown here is derived from an EMBL/GenBank/DDBJ whole genome shotgun (WGS) entry which is preliminary data.</text>
</comment>